<dbReference type="Pfam" id="PF03717">
    <property type="entry name" value="PBP_dimer"/>
    <property type="match status" value="1"/>
</dbReference>
<dbReference type="EMBL" id="PFWS01000003">
    <property type="protein sequence ID" value="PJA47766.1"/>
    <property type="molecule type" value="Genomic_DNA"/>
</dbReference>
<dbReference type="GO" id="GO:0008658">
    <property type="term" value="F:penicillin binding"/>
    <property type="evidence" value="ECO:0007669"/>
    <property type="project" value="InterPro"/>
</dbReference>
<dbReference type="InterPro" id="IPR005311">
    <property type="entry name" value="PBP_dimer"/>
</dbReference>
<evidence type="ECO:0000259" key="4">
    <source>
        <dbReference type="Pfam" id="PF00905"/>
    </source>
</evidence>
<evidence type="ECO:0000313" key="7">
    <source>
        <dbReference type="Proteomes" id="UP000229749"/>
    </source>
</evidence>
<dbReference type="SUPFAM" id="SSF56601">
    <property type="entry name" value="beta-lactamase/transpeptidase-like"/>
    <property type="match status" value="1"/>
</dbReference>
<dbReference type="InterPro" id="IPR001460">
    <property type="entry name" value="PCN-bd_Tpept"/>
</dbReference>
<dbReference type="PANTHER" id="PTHR30627:SF1">
    <property type="entry name" value="PEPTIDOGLYCAN D,D-TRANSPEPTIDASE FTSI"/>
    <property type="match status" value="1"/>
</dbReference>
<comment type="caution">
    <text evidence="6">The sequence shown here is derived from an EMBL/GenBank/DDBJ whole genome shotgun (WGS) entry which is preliminary data.</text>
</comment>
<dbReference type="InterPro" id="IPR036138">
    <property type="entry name" value="PBP_dimer_sf"/>
</dbReference>
<keyword evidence="3" id="KW-0812">Transmembrane</keyword>
<sequence length="590" mass="65494">MFFASKSRWHQEKKQPLSQTRARMIFGAFFLFFFAMVFRLIDLQIMEHDWYRVLASGQHELFEELVPERGEIFMHDQKDQNNVLVATNQTFPFLYADPRLIKDPLFTAKTIGDILGYEDDAIDRLYERLSQTDDPYEPIAHKITHEQYKAIHEKELSGIFFIPESFRFYPEAQMSGHLVGFVGSDEEGNYAGRYGVEGYFDDVLSGTAGFLRSDRDLSGSFITVGYRSMQKATDGADIFLTIDRNIQFVACQKLQEAVTRHGAESGSVIIVDPNTGAILASCAVPDFDPNHYERVSSITVFNNPVIFSAYEPGSIFKPITMAAALDQGAVTPETLFDDTGSVVINNITIRNSENKTYRIQTMTQVLEESINTGIIFAMQAIGPERFADYVRSFGFGALTGIELKTEMPGNISSLEKTAEIYAATASFGQGITTTPLQLVMAYAAIANGGNLLKPQIVSEIYYPDGSKKQRLREEIRPVMSEKTAGLLGAMLVSVVEHGHGKRAGVPGYYIAGKTGTAQVAKVGEIGYDSHKTIGSFAGFGPVSQPRFAMVVRIDDPKDVRFAESTAAPLFGEIANFLLNYLEVPPEREIN</sequence>
<comment type="subcellular location">
    <subcellularLocation>
        <location evidence="1">Membrane</location>
    </subcellularLocation>
</comment>
<evidence type="ECO:0000259" key="5">
    <source>
        <dbReference type="Pfam" id="PF03717"/>
    </source>
</evidence>
<dbReference type="Gene3D" id="3.90.1310.10">
    <property type="entry name" value="Penicillin-binding protein 2a (Domain 2)"/>
    <property type="match status" value="1"/>
</dbReference>
<dbReference type="GO" id="GO:0005886">
    <property type="term" value="C:plasma membrane"/>
    <property type="evidence" value="ECO:0007669"/>
    <property type="project" value="TreeGrafter"/>
</dbReference>
<dbReference type="GO" id="GO:0071555">
    <property type="term" value="P:cell wall organization"/>
    <property type="evidence" value="ECO:0007669"/>
    <property type="project" value="TreeGrafter"/>
</dbReference>
<feature type="domain" description="Penicillin-binding protein transpeptidase" evidence="4">
    <location>
        <begin position="266"/>
        <end position="573"/>
    </location>
</feature>
<accession>A0A2M7XIH8</accession>
<dbReference type="PANTHER" id="PTHR30627">
    <property type="entry name" value="PEPTIDOGLYCAN D,D-TRANSPEPTIDASE"/>
    <property type="match status" value="1"/>
</dbReference>
<protein>
    <recommendedName>
        <fullName evidence="8">Penicillin-binding protein 2</fullName>
    </recommendedName>
</protein>
<keyword evidence="2 3" id="KW-0472">Membrane</keyword>
<dbReference type="Pfam" id="PF00905">
    <property type="entry name" value="Transpeptidase"/>
    <property type="match status" value="1"/>
</dbReference>
<evidence type="ECO:0000313" key="6">
    <source>
        <dbReference type="EMBL" id="PJA47766.1"/>
    </source>
</evidence>
<name>A0A2M7XIH8_9BACT</name>
<dbReference type="SUPFAM" id="SSF56519">
    <property type="entry name" value="Penicillin binding protein dimerisation domain"/>
    <property type="match status" value="1"/>
</dbReference>
<organism evidence="6 7">
    <name type="scientific">Candidatus Uhrbacteria bacterium CG_4_9_14_3_um_filter_36_7</name>
    <dbReference type="NCBI Taxonomy" id="1975033"/>
    <lineage>
        <taxon>Bacteria</taxon>
        <taxon>Candidatus Uhriibacteriota</taxon>
    </lineage>
</organism>
<keyword evidence="3" id="KW-1133">Transmembrane helix</keyword>
<feature type="domain" description="Penicillin-binding protein dimerisation" evidence="5">
    <location>
        <begin position="66"/>
        <end position="223"/>
    </location>
</feature>
<dbReference type="InterPro" id="IPR012338">
    <property type="entry name" value="Beta-lactam/transpept-like"/>
</dbReference>
<dbReference type="Proteomes" id="UP000229749">
    <property type="component" value="Unassembled WGS sequence"/>
</dbReference>
<dbReference type="Gene3D" id="3.30.450.330">
    <property type="match status" value="1"/>
</dbReference>
<evidence type="ECO:0008006" key="8">
    <source>
        <dbReference type="Google" id="ProtNLM"/>
    </source>
</evidence>
<dbReference type="AlphaFoldDB" id="A0A2M7XIH8"/>
<dbReference type="Gene3D" id="3.40.710.10">
    <property type="entry name" value="DD-peptidase/beta-lactamase superfamily"/>
    <property type="match status" value="1"/>
</dbReference>
<evidence type="ECO:0000256" key="3">
    <source>
        <dbReference type="SAM" id="Phobius"/>
    </source>
</evidence>
<feature type="transmembrane region" description="Helical" evidence="3">
    <location>
        <begin position="21"/>
        <end position="41"/>
    </location>
</feature>
<dbReference type="InterPro" id="IPR050515">
    <property type="entry name" value="Beta-lactam/transpept"/>
</dbReference>
<reference evidence="7" key="1">
    <citation type="submission" date="2017-09" db="EMBL/GenBank/DDBJ databases">
        <title>Depth-based differentiation of microbial function through sediment-hosted aquifers and enrichment of novel symbionts in the deep terrestrial subsurface.</title>
        <authorList>
            <person name="Probst A.J."/>
            <person name="Ladd B."/>
            <person name="Jarett J.K."/>
            <person name="Geller-Mcgrath D.E."/>
            <person name="Sieber C.M.K."/>
            <person name="Emerson J.B."/>
            <person name="Anantharaman K."/>
            <person name="Thomas B.C."/>
            <person name="Malmstrom R."/>
            <person name="Stieglmeier M."/>
            <person name="Klingl A."/>
            <person name="Woyke T."/>
            <person name="Ryan C.M."/>
            <person name="Banfield J.F."/>
        </authorList>
    </citation>
    <scope>NUCLEOTIDE SEQUENCE [LARGE SCALE GENOMIC DNA]</scope>
</reference>
<gene>
    <name evidence="6" type="ORF">CO172_00145</name>
</gene>
<evidence type="ECO:0000256" key="2">
    <source>
        <dbReference type="ARBA" id="ARBA00023136"/>
    </source>
</evidence>
<evidence type="ECO:0000256" key="1">
    <source>
        <dbReference type="ARBA" id="ARBA00004370"/>
    </source>
</evidence>
<proteinExistence type="predicted"/>